<comment type="similarity">
    <text evidence="1">Belongs to the carbohydrate kinase PfkB family.</text>
</comment>
<evidence type="ECO:0000256" key="5">
    <source>
        <dbReference type="ARBA" id="ARBA00022840"/>
    </source>
</evidence>
<evidence type="ECO:0000259" key="6">
    <source>
        <dbReference type="Pfam" id="PF00294"/>
    </source>
</evidence>
<dbReference type="InterPro" id="IPR050306">
    <property type="entry name" value="PfkB_Carbo_kinase"/>
</dbReference>
<keyword evidence="5" id="KW-0067">ATP-binding</keyword>
<feature type="domain" description="Carbohydrate kinase PfkB" evidence="6">
    <location>
        <begin position="8"/>
        <end position="293"/>
    </location>
</feature>
<name>A0A6I2FKD1_9MICO</name>
<keyword evidence="2" id="KW-0808">Transferase</keyword>
<dbReference type="SUPFAM" id="SSF53613">
    <property type="entry name" value="Ribokinase-like"/>
    <property type="match status" value="1"/>
</dbReference>
<evidence type="ECO:0000313" key="8">
    <source>
        <dbReference type="Proteomes" id="UP000431080"/>
    </source>
</evidence>
<dbReference type="InterPro" id="IPR011611">
    <property type="entry name" value="PfkB_dom"/>
</dbReference>
<organism evidence="7 8">
    <name type="scientific">Agromyces agglutinans</name>
    <dbReference type="NCBI Taxonomy" id="2662258"/>
    <lineage>
        <taxon>Bacteria</taxon>
        <taxon>Bacillati</taxon>
        <taxon>Actinomycetota</taxon>
        <taxon>Actinomycetes</taxon>
        <taxon>Micrococcales</taxon>
        <taxon>Microbacteriaceae</taxon>
        <taxon>Agromyces</taxon>
    </lineage>
</organism>
<dbReference type="AlphaFoldDB" id="A0A6I2FKD1"/>
<dbReference type="Proteomes" id="UP000431080">
    <property type="component" value="Unassembled WGS sequence"/>
</dbReference>
<dbReference type="Gene3D" id="3.40.1190.20">
    <property type="match status" value="1"/>
</dbReference>
<protein>
    <submittedName>
        <fullName evidence="7">Sugar kinase</fullName>
    </submittedName>
</protein>
<keyword evidence="4 7" id="KW-0418">Kinase</keyword>
<dbReference type="GO" id="GO:0016301">
    <property type="term" value="F:kinase activity"/>
    <property type="evidence" value="ECO:0007669"/>
    <property type="project" value="UniProtKB-KW"/>
</dbReference>
<keyword evidence="3" id="KW-0547">Nucleotide-binding</keyword>
<dbReference type="RefSeq" id="WP_153685555.1">
    <property type="nucleotide sequence ID" value="NZ_WJIF01000010.1"/>
</dbReference>
<comment type="caution">
    <text evidence="7">The sequence shown here is derived from an EMBL/GenBank/DDBJ whole genome shotgun (WGS) entry which is preliminary data.</text>
</comment>
<dbReference type="GO" id="GO:0005524">
    <property type="term" value="F:ATP binding"/>
    <property type="evidence" value="ECO:0007669"/>
    <property type="project" value="UniProtKB-KW"/>
</dbReference>
<gene>
    <name evidence="7" type="ORF">GE115_14775</name>
</gene>
<dbReference type="PANTHER" id="PTHR43085:SF1">
    <property type="entry name" value="PSEUDOURIDINE KINASE-RELATED"/>
    <property type="match status" value="1"/>
</dbReference>
<evidence type="ECO:0000256" key="4">
    <source>
        <dbReference type="ARBA" id="ARBA00022777"/>
    </source>
</evidence>
<dbReference type="EMBL" id="WJIF01000010">
    <property type="protein sequence ID" value="MRG61118.1"/>
    <property type="molecule type" value="Genomic_DNA"/>
</dbReference>
<keyword evidence="8" id="KW-1185">Reference proteome</keyword>
<evidence type="ECO:0000256" key="2">
    <source>
        <dbReference type="ARBA" id="ARBA00022679"/>
    </source>
</evidence>
<dbReference type="Pfam" id="PF00294">
    <property type="entry name" value="PfkB"/>
    <property type="match status" value="1"/>
</dbReference>
<proteinExistence type="inferred from homology"/>
<dbReference type="PANTHER" id="PTHR43085">
    <property type="entry name" value="HEXOKINASE FAMILY MEMBER"/>
    <property type="match status" value="1"/>
</dbReference>
<evidence type="ECO:0000313" key="7">
    <source>
        <dbReference type="EMBL" id="MRG61118.1"/>
    </source>
</evidence>
<evidence type="ECO:0000256" key="1">
    <source>
        <dbReference type="ARBA" id="ARBA00010688"/>
    </source>
</evidence>
<dbReference type="InterPro" id="IPR029056">
    <property type="entry name" value="Ribokinase-like"/>
</dbReference>
<evidence type="ECO:0000256" key="3">
    <source>
        <dbReference type="ARBA" id="ARBA00022741"/>
    </source>
</evidence>
<sequence>MTGRPQPDVLAIGEVMALVVPVAAEPLERAQDFRVDAAGAEANVASHLAALGRPAAFAGRLGDDALGRRIAGELAERGVDTRWLVHDPAAPTGLYVKDPGAAVTYYRAGSAASRTAPPFLDALPLDDVRVVHLSGITPALSAECAAFTDAAFDRVAAASATLSFDVNHRPALWAAAGQADAAAERLLALARRADVVFVGLDEAELLWGARSAAEVRALLPEPREVVVKDGATGAASVTRDGVETFVATPAVAVVEVVGAGDAFAAGHLDALLDGHDAAGRLAAGHARAAIALAATSDFPRGEGTAA</sequence>
<reference evidence="7 8" key="1">
    <citation type="submission" date="2019-10" db="EMBL/GenBank/DDBJ databases">
        <authorList>
            <person name="Nie G."/>
            <person name="Ming H."/>
            <person name="Yi B."/>
        </authorList>
    </citation>
    <scope>NUCLEOTIDE SEQUENCE [LARGE SCALE GENOMIC DNA]</scope>
    <source>
        <strain evidence="7 8">CFH 90414</strain>
    </source>
</reference>
<accession>A0A6I2FKD1</accession>
<dbReference type="CDD" id="cd01166">
    <property type="entry name" value="KdgK"/>
    <property type="match status" value="1"/>
</dbReference>